<keyword evidence="4" id="KW-1015">Disulfide bond</keyword>
<proteinExistence type="predicted"/>
<evidence type="ECO:0000256" key="4">
    <source>
        <dbReference type="ARBA" id="ARBA00023157"/>
    </source>
</evidence>
<evidence type="ECO:0000313" key="7">
    <source>
        <dbReference type="EMBL" id="KAK9418273.1"/>
    </source>
</evidence>
<keyword evidence="6" id="KW-0732">Signal</keyword>
<evidence type="ECO:0000256" key="3">
    <source>
        <dbReference type="ARBA" id="ARBA00022801"/>
    </source>
</evidence>
<keyword evidence="2" id="KW-0255">Endonuclease</keyword>
<protein>
    <submittedName>
        <fullName evidence="7">Uncharacterized protein</fullName>
    </submittedName>
</protein>
<keyword evidence="3" id="KW-0378">Hydrolase</keyword>
<name>A0ABR2UUZ9_9PEZI</name>
<accession>A0ABR2UUZ9</accession>
<dbReference type="Gene3D" id="3.10.450.30">
    <property type="entry name" value="Microbial ribonucleases"/>
    <property type="match status" value="1"/>
</dbReference>
<evidence type="ECO:0000256" key="6">
    <source>
        <dbReference type="SAM" id="SignalP"/>
    </source>
</evidence>
<dbReference type="InterPro" id="IPR016191">
    <property type="entry name" value="Ribonuclease/ribotoxin"/>
</dbReference>
<dbReference type="Proteomes" id="UP001408356">
    <property type="component" value="Unassembled WGS sequence"/>
</dbReference>
<evidence type="ECO:0000256" key="1">
    <source>
        <dbReference type="ARBA" id="ARBA00022722"/>
    </source>
</evidence>
<organism evidence="7 8">
    <name type="scientific">Seiridium unicorne</name>
    <dbReference type="NCBI Taxonomy" id="138068"/>
    <lineage>
        <taxon>Eukaryota</taxon>
        <taxon>Fungi</taxon>
        <taxon>Dikarya</taxon>
        <taxon>Ascomycota</taxon>
        <taxon>Pezizomycotina</taxon>
        <taxon>Sordariomycetes</taxon>
        <taxon>Xylariomycetidae</taxon>
        <taxon>Amphisphaeriales</taxon>
        <taxon>Sporocadaceae</taxon>
        <taxon>Seiridium</taxon>
    </lineage>
</organism>
<dbReference type="InterPro" id="IPR000026">
    <property type="entry name" value="N1-like"/>
</dbReference>
<dbReference type="PANTHER" id="PTHR42104:SF2">
    <property type="entry name" value="GUANYL-SPECIFIC RIBONUCLEASE, PUTATIVE (AFU_ORTHOLOGUE AFUA_4G01200)-RELATED"/>
    <property type="match status" value="1"/>
</dbReference>
<evidence type="ECO:0000256" key="2">
    <source>
        <dbReference type="ARBA" id="ARBA00022759"/>
    </source>
</evidence>
<sequence>MLAIQPLYFVVAVLSSAVLAAPMEDGKPKIEARLSYDCGGTVFTSAQAQEGFGDAITALRNDVVYHNGARTYPGVFRNGGSNLELDPSPCAGKQLLEFPILVNGNQYNGGAPGLHRVVVAEHGDGRIRESLQQM</sequence>
<evidence type="ECO:0000256" key="5">
    <source>
        <dbReference type="ARBA" id="ARBA00023239"/>
    </source>
</evidence>
<evidence type="ECO:0000313" key="8">
    <source>
        <dbReference type="Proteomes" id="UP001408356"/>
    </source>
</evidence>
<dbReference type="Pfam" id="PF00545">
    <property type="entry name" value="Ribonuclease"/>
    <property type="match status" value="1"/>
</dbReference>
<feature type="chain" id="PRO_5045483161" evidence="6">
    <location>
        <begin position="21"/>
        <end position="134"/>
    </location>
</feature>
<gene>
    <name evidence="7" type="ORF">SUNI508_08234</name>
</gene>
<dbReference type="PANTHER" id="PTHR42104">
    <property type="entry name" value="EXTRACELLULAR GUANYL-SPECIFIC RIBONUCLEASE RNTA (AFU_ORTHOLOGUE AFUA_4G03230)"/>
    <property type="match status" value="1"/>
</dbReference>
<feature type="signal peptide" evidence="6">
    <location>
        <begin position="1"/>
        <end position="20"/>
    </location>
</feature>
<keyword evidence="8" id="KW-1185">Reference proteome</keyword>
<comment type="caution">
    <text evidence="7">The sequence shown here is derived from an EMBL/GenBank/DDBJ whole genome shotgun (WGS) entry which is preliminary data.</text>
</comment>
<keyword evidence="5" id="KW-0456">Lyase</keyword>
<keyword evidence="1" id="KW-0540">Nuclease</keyword>
<reference evidence="7 8" key="1">
    <citation type="journal article" date="2024" name="J. Plant Pathol.">
        <title>Sequence and assembly of the genome of Seiridium unicorne, isolate CBS 538.82, causal agent of cypress canker disease.</title>
        <authorList>
            <person name="Scali E."/>
            <person name="Rocca G.D."/>
            <person name="Danti R."/>
            <person name="Garbelotto M."/>
            <person name="Barberini S."/>
            <person name="Baroncelli R."/>
            <person name="Emiliani G."/>
        </authorList>
    </citation>
    <scope>NUCLEOTIDE SEQUENCE [LARGE SCALE GENOMIC DNA]</scope>
    <source>
        <strain evidence="7 8">BM-138-508</strain>
    </source>
</reference>
<dbReference type="SUPFAM" id="SSF53933">
    <property type="entry name" value="Microbial ribonucleases"/>
    <property type="match status" value="1"/>
</dbReference>
<dbReference type="EMBL" id="JARVKF010000392">
    <property type="protein sequence ID" value="KAK9418273.1"/>
    <property type="molecule type" value="Genomic_DNA"/>
</dbReference>